<feature type="binding site" evidence="11">
    <location>
        <position position="89"/>
    </location>
    <ligand>
        <name>Ca(2+)</name>
        <dbReference type="ChEBI" id="CHEBI:29108"/>
        <label>1</label>
    </ligand>
</feature>
<feature type="site" description="Transition state stabilizer" evidence="12">
    <location>
        <position position="65"/>
    </location>
</feature>
<feature type="disulfide bond" evidence="13">
    <location>
        <begin position="37"/>
        <end position="311"/>
    </location>
</feature>
<evidence type="ECO:0000256" key="8">
    <source>
        <dbReference type="ARBA" id="ARBA00023157"/>
    </source>
</evidence>
<feature type="binding site" evidence="11">
    <location>
        <position position="70"/>
    </location>
    <ligand>
        <name>Ca(2+)</name>
        <dbReference type="ChEBI" id="CHEBI:29108"/>
        <label>1</label>
    </ligand>
</feature>
<dbReference type="EMBL" id="KV428023">
    <property type="protein sequence ID" value="KZT41226.1"/>
    <property type="molecule type" value="Genomic_DNA"/>
</dbReference>
<reference evidence="16 17" key="1">
    <citation type="journal article" date="2016" name="Mol. Biol. Evol.">
        <title>Comparative Genomics of Early-Diverging Mushroom-Forming Fungi Provides Insights into the Origins of Lignocellulose Decay Capabilities.</title>
        <authorList>
            <person name="Nagy L.G."/>
            <person name="Riley R."/>
            <person name="Tritt A."/>
            <person name="Adam C."/>
            <person name="Daum C."/>
            <person name="Floudas D."/>
            <person name="Sun H."/>
            <person name="Yadav J.S."/>
            <person name="Pangilinan J."/>
            <person name="Larsson K.H."/>
            <person name="Matsuura K."/>
            <person name="Barry K."/>
            <person name="Labutti K."/>
            <person name="Kuo R."/>
            <person name="Ohm R.A."/>
            <person name="Bhattacharya S.S."/>
            <person name="Shirouzu T."/>
            <person name="Yoshinaga Y."/>
            <person name="Martin F.M."/>
            <person name="Grigoriev I.V."/>
            <person name="Hibbett D.S."/>
        </authorList>
    </citation>
    <scope>NUCLEOTIDE SEQUENCE [LARGE SCALE GENOMIC DNA]</scope>
    <source>
        <strain evidence="16 17">HHB10207 ss-3</strain>
    </source>
</reference>
<keyword evidence="6 14" id="KW-0560">Oxidoreductase</keyword>
<dbReference type="PANTHER" id="PTHR31356:SF66">
    <property type="entry name" value="CATALASE-PEROXIDASE"/>
    <property type="match status" value="1"/>
</dbReference>
<dbReference type="PROSITE" id="PS00435">
    <property type="entry name" value="PEROXIDASE_1"/>
    <property type="match status" value="1"/>
</dbReference>
<keyword evidence="4 11" id="KW-0479">Metal-binding</keyword>
<keyword evidence="2 14" id="KW-0575">Peroxidase</keyword>
<keyword evidence="9" id="KW-0325">Glycoprotein</keyword>
<evidence type="ECO:0000313" key="17">
    <source>
        <dbReference type="Proteomes" id="UP000076798"/>
    </source>
</evidence>
<gene>
    <name evidence="16" type="ORF">SISSUDRAFT_982123</name>
</gene>
<dbReference type="SUPFAM" id="SSF48113">
    <property type="entry name" value="Heme-dependent peroxidases"/>
    <property type="match status" value="1"/>
</dbReference>
<dbReference type="EC" id="1.11.1.-" evidence="14"/>
<dbReference type="PROSITE" id="PS00436">
    <property type="entry name" value="PEROXIDASE_2"/>
    <property type="match status" value="1"/>
</dbReference>
<evidence type="ECO:0000256" key="9">
    <source>
        <dbReference type="ARBA" id="ARBA00023180"/>
    </source>
</evidence>
<dbReference type="Pfam" id="PF00141">
    <property type="entry name" value="peroxidase"/>
    <property type="match status" value="1"/>
</dbReference>
<dbReference type="OrthoDB" id="2113341at2759"/>
<comment type="similarity">
    <text evidence="1 14">Belongs to the peroxidase family. Ligninase subfamily.</text>
</comment>
<feature type="binding site" evidence="11">
    <location>
        <position position="87"/>
    </location>
    <ligand>
        <name>Ca(2+)</name>
        <dbReference type="ChEBI" id="CHEBI:29108"/>
        <label>1</label>
    </ligand>
</feature>
<feature type="active site" description="Proton acceptor" evidence="10">
    <location>
        <position position="69"/>
    </location>
</feature>
<evidence type="ECO:0000256" key="7">
    <source>
        <dbReference type="ARBA" id="ARBA00023004"/>
    </source>
</evidence>
<dbReference type="PRINTS" id="PR00458">
    <property type="entry name" value="PEROXIDASE"/>
</dbReference>
<dbReference type="PRINTS" id="PR00462">
    <property type="entry name" value="LIGNINASE"/>
</dbReference>
<dbReference type="InterPro" id="IPR001621">
    <property type="entry name" value="Ligninase"/>
</dbReference>
<keyword evidence="5 14" id="KW-0732">Signal</keyword>
<dbReference type="PANTHER" id="PTHR31356">
    <property type="entry name" value="THYLAKOID LUMENAL 29 KDA PROTEIN, CHLOROPLASTIC-RELATED"/>
    <property type="match status" value="1"/>
</dbReference>
<evidence type="ECO:0000313" key="16">
    <source>
        <dbReference type="EMBL" id="KZT41226.1"/>
    </source>
</evidence>
<name>A0A166G1X0_9AGAM</name>
<comment type="cofactor">
    <cofactor evidence="11 14">
        <name>Ca(2+)</name>
        <dbReference type="ChEBI" id="CHEBI:29108"/>
    </cofactor>
    <text evidence="11 14">Binds 2 calcium ions per subunit.</text>
</comment>
<feature type="chain" id="PRO_5007748810" description="Peroxidase" evidence="14">
    <location>
        <begin position="19"/>
        <end position="380"/>
    </location>
</feature>
<dbReference type="InterPro" id="IPR019793">
    <property type="entry name" value="Peroxidases_heam-ligand_BS"/>
</dbReference>
<keyword evidence="17" id="KW-1185">Reference proteome</keyword>
<dbReference type="Gene3D" id="1.10.520.10">
    <property type="match status" value="1"/>
</dbReference>
<evidence type="ECO:0000256" key="13">
    <source>
        <dbReference type="PIRSR" id="PIRSR601621-4"/>
    </source>
</evidence>
<dbReference type="InterPro" id="IPR044831">
    <property type="entry name" value="Ccp1-like"/>
</dbReference>
<proteinExistence type="inferred from homology"/>
<evidence type="ECO:0000256" key="3">
    <source>
        <dbReference type="ARBA" id="ARBA00022617"/>
    </source>
</evidence>
<evidence type="ECO:0000256" key="2">
    <source>
        <dbReference type="ARBA" id="ARBA00022559"/>
    </source>
</evidence>
<feature type="binding site" evidence="11">
    <location>
        <position position="85"/>
    </location>
    <ligand>
        <name>Ca(2+)</name>
        <dbReference type="ChEBI" id="CHEBI:29108"/>
        <label>1</label>
    </ligand>
</feature>
<dbReference type="Proteomes" id="UP000076798">
    <property type="component" value="Unassembled WGS sequence"/>
</dbReference>
<evidence type="ECO:0000256" key="11">
    <source>
        <dbReference type="PIRSR" id="PIRSR601621-2"/>
    </source>
</evidence>
<feature type="binding site" evidence="11">
    <location>
        <position position="220"/>
    </location>
    <ligand>
        <name>Ca(2+)</name>
        <dbReference type="ChEBI" id="CHEBI:29108"/>
        <label>2</label>
    </ligand>
</feature>
<keyword evidence="7 11" id="KW-0408">Iron</keyword>
<sequence>MLFKALLTTVTLVASVNAAHYKRVACPSGQTVSNAACCVFKDLAEDLSANLFGGVCGEEAHESLRLAFHDAIGFSASKGPSAGGGADGSPILFPDVEPNFAANNGIIDSVEFLTPFLGAHNVSAADLIQLAAAVGITNCPGAPRVPFLGGRANAKAPSIDGLVPEPQNDVSTILARMKDGGNFSPAEVVALLASHSIARSDHVDPEHGAVPFDTTPFTFDTQFFLETLLKGTGFPGTGPNSGESLSPLPLGSGQNIGELRLQSDFAIARDSRTACVWQAFINEQEAMTIAFEAVLFKLSLIGQNPKTLVDCSEVVPAALPAVKKPATYPAGKSKADVQVSCSSIPFPTLSTDPGAATVIPHCPPSQGGDADDCDSDEGSL</sequence>
<organism evidence="16 17">
    <name type="scientific">Sistotremastrum suecicum HHB10207 ss-3</name>
    <dbReference type="NCBI Taxonomy" id="1314776"/>
    <lineage>
        <taxon>Eukaryota</taxon>
        <taxon>Fungi</taxon>
        <taxon>Dikarya</taxon>
        <taxon>Basidiomycota</taxon>
        <taxon>Agaricomycotina</taxon>
        <taxon>Agaricomycetes</taxon>
        <taxon>Sistotremastrales</taxon>
        <taxon>Sistotremastraceae</taxon>
        <taxon>Sistotremastrum</taxon>
    </lineage>
</organism>
<dbReference type="GO" id="GO:0034599">
    <property type="term" value="P:cellular response to oxidative stress"/>
    <property type="evidence" value="ECO:0007669"/>
    <property type="project" value="InterPro"/>
</dbReference>
<evidence type="ECO:0000256" key="12">
    <source>
        <dbReference type="PIRSR" id="PIRSR601621-3"/>
    </source>
</evidence>
<evidence type="ECO:0000256" key="14">
    <source>
        <dbReference type="RuleBase" id="RU363051"/>
    </source>
</evidence>
<dbReference type="GO" id="GO:0042744">
    <property type="term" value="P:hydrogen peroxide catabolic process"/>
    <property type="evidence" value="ECO:0007669"/>
    <property type="project" value="TreeGrafter"/>
</dbReference>
<keyword evidence="11 14" id="KW-0106">Calcium</keyword>
<dbReference type="PROSITE" id="PS50873">
    <property type="entry name" value="PEROXIDASE_4"/>
    <property type="match status" value="1"/>
</dbReference>
<keyword evidence="3 11" id="KW-0349">Heme</keyword>
<feature type="domain" description="Plant heme peroxidase family profile" evidence="15">
    <location>
        <begin position="64"/>
        <end position="345"/>
    </location>
</feature>
<feature type="disulfide bond" evidence="13">
    <location>
        <begin position="56"/>
        <end position="139"/>
    </location>
</feature>
<dbReference type="InterPro" id="IPR010255">
    <property type="entry name" value="Haem_peroxidase_sf"/>
</dbReference>
<dbReference type="GO" id="GO:0020037">
    <property type="term" value="F:heme binding"/>
    <property type="evidence" value="ECO:0007669"/>
    <property type="project" value="UniProtKB-UniRule"/>
</dbReference>
<feature type="binding site" evidence="11">
    <location>
        <position position="196"/>
    </location>
    <ligand>
        <name>Ca(2+)</name>
        <dbReference type="ChEBI" id="CHEBI:29108"/>
        <label>2</label>
    </ligand>
</feature>
<dbReference type="GO" id="GO:0004601">
    <property type="term" value="F:peroxidase activity"/>
    <property type="evidence" value="ECO:0007669"/>
    <property type="project" value="UniProtKB-KW"/>
</dbReference>
<dbReference type="Gene3D" id="1.10.420.10">
    <property type="entry name" value="Peroxidase, domain 2"/>
    <property type="match status" value="1"/>
</dbReference>
<feature type="binding site" description="axial binding residue" evidence="11">
    <location>
        <position position="195"/>
    </location>
    <ligand>
        <name>heme b</name>
        <dbReference type="ChEBI" id="CHEBI:60344"/>
    </ligand>
    <ligandPart>
        <name>Fe</name>
        <dbReference type="ChEBI" id="CHEBI:18248"/>
    </ligandPart>
</feature>
<dbReference type="GO" id="GO:0000302">
    <property type="term" value="P:response to reactive oxygen species"/>
    <property type="evidence" value="ECO:0007669"/>
    <property type="project" value="TreeGrafter"/>
</dbReference>
<evidence type="ECO:0000256" key="10">
    <source>
        <dbReference type="PIRSR" id="PIRSR601621-1"/>
    </source>
</evidence>
<dbReference type="InterPro" id="IPR019794">
    <property type="entry name" value="Peroxidases_AS"/>
</dbReference>
<accession>A0A166G1X0</accession>
<dbReference type="CDD" id="cd00692">
    <property type="entry name" value="ligninase"/>
    <property type="match status" value="1"/>
</dbReference>
<feature type="binding site" evidence="11">
    <location>
        <position position="215"/>
    </location>
    <ligand>
        <name>Ca(2+)</name>
        <dbReference type="ChEBI" id="CHEBI:29108"/>
        <label>2</label>
    </ligand>
</feature>
<dbReference type="AlphaFoldDB" id="A0A166G1X0"/>
<evidence type="ECO:0000256" key="6">
    <source>
        <dbReference type="ARBA" id="ARBA00023002"/>
    </source>
</evidence>
<evidence type="ECO:0000256" key="5">
    <source>
        <dbReference type="ARBA" id="ARBA00022729"/>
    </source>
</evidence>
<protein>
    <recommendedName>
        <fullName evidence="14">Peroxidase</fullName>
        <ecNumber evidence="14">1.11.1.-</ecNumber>
    </recommendedName>
</protein>
<dbReference type="InterPro" id="IPR002016">
    <property type="entry name" value="Haem_peroxidase"/>
</dbReference>
<feature type="disulfide bond" evidence="13">
    <location>
        <begin position="26"/>
        <end position="38"/>
    </location>
</feature>
<feature type="signal peptide" evidence="14">
    <location>
        <begin position="1"/>
        <end position="18"/>
    </location>
</feature>
<comment type="cofactor">
    <cofactor evidence="11">
        <name>heme b</name>
        <dbReference type="ChEBI" id="CHEBI:60344"/>
    </cofactor>
    <text evidence="11">Binds 1 heme b (iron(II)-protoporphyrin IX) group per subunit.</text>
</comment>
<dbReference type="GO" id="GO:0046872">
    <property type="term" value="F:metal ion binding"/>
    <property type="evidence" value="ECO:0007669"/>
    <property type="project" value="UniProtKB-UniRule"/>
</dbReference>
<feature type="binding site" evidence="11">
    <location>
        <position position="213"/>
    </location>
    <ligand>
        <name>Ca(2+)</name>
        <dbReference type="ChEBI" id="CHEBI:29108"/>
        <label>2</label>
    </ligand>
</feature>
<evidence type="ECO:0000256" key="1">
    <source>
        <dbReference type="ARBA" id="ARBA00006089"/>
    </source>
</evidence>
<dbReference type="InterPro" id="IPR024589">
    <property type="entry name" value="Ligninase_C"/>
</dbReference>
<evidence type="ECO:0000259" key="15">
    <source>
        <dbReference type="PROSITE" id="PS50873"/>
    </source>
</evidence>
<dbReference type="Pfam" id="PF11895">
    <property type="entry name" value="Peroxidase_ext"/>
    <property type="match status" value="1"/>
</dbReference>
<evidence type="ECO:0000256" key="4">
    <source>
        <dbReference type="ARBA" id="ARBA00022723"/>
    </source>
</evidence>
<keyword evidence="8 13" id="KW-1015">Disulfide bond</keyword>
<feature type="disulfide bond" evidence="13">
    <location>
        <begin position="275"/>
        <end position="341"/>
    </location>
</feature>
<dbReference type="STRING" id="1314776.A0A166G1X0"/>